<organism evidence="2 3">
    <name type="scientific">Candidatus Magasanikbacteria bacterium RIFOXYD2_FULL_41_14</name>
    <dbReference type="NCBI Taxonomy" id="1798709"/>
    <lineage>
        <taxon>Bacteria</taxon>
        <taxon>Candidatus Magasanikiibacteriota</taxon>
    </lineage>
</organism>
<dbReference type="Proteomes" id="UP000178254">
    <property type="component" value="Unassembled WGS sequence"/>
</dbReference>
<keyword evidence="1" id="KW-0472">Membrane</keyword>
<proteinExistence type="predicted"/>
<evidence type="ECO:0000256" key="1">
    <source>
        <dbReference type="SAM" id="Phobius"/>
    </source>
</evidence>
<sequence length="59" mass="6754">MKIGELPSHYQSLFFNLQLFISLVLSLYLIFNDKSIGTPVRRPIPQIKTGFLEAGFLLK</sequence>
<feature type="transmembrane region" description="Helical" evidence="1">
    <location>
        <begin position="12"/>
        <end position="31"/>
    </location>
</feature>
<dbReference type="EMBL" id="MFRE01000028">
    <property type="protein sequence ID" value="OGH93584.1"/>
    <property type="molecule type" value="Genomic_DNA"/>
</dbReference>
<reference evidence="2 3" key="1">
    <citation type="journal article" date="2016" name="Nat. Commun.">
        <title>Thousands of microbial genomes shed light on interconnected biogeochemical processes in an aquifer system.</title>
        <authorList>
            <person name="Anantharaman K."/>
            <person name="Brown C.T."/>
            <person name="Hug L.A."/>
            <person name="Sharon I."/>
            <person name="Castelle C.J."/>
            <person name="Probst A.J."/>
            <person name="Thomas B.C."/>
            <person name="Singh A."/>
            <person name="Wilkins M.J."/>
            <person name="Karaoz U."/>
            <person name="Brodie E.L."/>
            <person name="Williams K.H."/>
            <person name="Hubbard S.S."/>
            <person name="Banfield J.F."/>
        </authorList>
    </citation>
    <scope>NUCLEOTIDE SEQUENCE [LARGE SCALE GENOMIC DNA]</scope>
</reference>
<name>A0A1F6PCB2_9BACT</name>
<gene>
    <name evidence="2" type="ORF">A2538_00640</name>
</gene>
<dbReference type="AlphaFoldDB" id="A0A1F6PCB2"/>
<keyword evidence="1" id="KW-1133">Transmembrane helix</keyword>
<evidence type="ECO:0000313" key="3">
    <source>
        <dbReference type="Proteomes" id="UP000178254"/>
    </source>
</evidence>
<accession>A0A1F6PCB2</accession>
<keyword evidence="1" id="KW-0812">Transmembrane</keyword>
<evidence type="ECO:0000313" key="2">
    <source>
        <dbReference type="EMBL" id="OGH93584.1"/>
    </source>
</evidence>
<protein>
    <submittedName>
        <fullName evidence="2">Uncharacterized protein</fullName>
    </submittedName>
</protein>
<comment type="caution">
    <text evidence="2">The sequence shown here is derived from an EMBL/GenBank/DDBJ whole genome shotgun (WGS) entry which is preliminary data.</text>
</comment>